<feature type="transmembrane region" description="Helical" evidence="7">
    <location>
        <begin position="76"/>
        <end position="93"/>
    </location>
</feature>
<dbReference type="CDD" id="cd00082">
    <property type="entry name" value="HisKA"/>
    <property type="match status" value="1"/>
</dbReference>
<dbReference type="InterPro" id="IPR036890">
    <property type="entry name" value="HATPase_C_sf"/>
</dbReference>
<dbReference type="SMART" id="SM00387">
    <property type="entry name" value="HATPase_c"/>
    <property type="match status" value="1"/>
</dbReference>
<evidence type="ECO:0000256" key="1">
    <source>
        <dbReference type="ARBA" id="ARBA00000085"/>
    </source>
</evidence>
<dbReference type="PROSITE" id="PS50109">
    <property type="entry name" value="HIS_KIN"/>
    <property type="match status" value="1"/>
</dbReference>
<accession>A0A7D5TUC5</accession>
<dbReference type="SUPFAM" id="SSF47384">
    <property type="entry name" value="Homodimeric domain of signal transducing histidine kinase"/>
    <property type="match status" value="1"/>
</dbReference>
<dbReference type="GeneID" id="56083245"/>
<keyword evidence="5" id="KW-0418">Kinase</keyword>
<dbReference type="AlphaFoldDB" id="A0A7D5TUC5"/>
<dbReference type="SMART" id="SM00388">
    <property type="entry name" value="HisKA"/>
    <property type="match status" value="1"/>
</dbReference>
<evidence type="ECO:0000256" key="5">
    <source>
        <dbReference type="ARBA" id="ARBA00022777"/>
    </source>
</evidence>
<dbReference type="Pfam" id="PF02518">
    <property type="entry name" value="HATPase_c"/>
    <property type="match status" value="1"/>
</dbReference>
<dbReference type="SUPFAM" id="SSF55785">
    <property type="entry name" value="PYP-like sensor domain (PAS domain)"/>
    <property type="match status" value="1"/>
</dbReference>
<feature type="transmembrane region" description="Helical" evidence="7">
    <location>
        <begin position="179"/>
        <end position="200"/>
    </location>
</feature>
<dbReference type="InterPro" id="IPR036097">
    <property type="entry name" value="HisK_dim/P_sf"/>
</dbReference>
<dbReference type="Pfam" id="PF16927">
    <property type="entry name" value="HisKA_7TM"/>
    <property type="match status" value="1"/>
</dbReference>
<evidence type="ECO:0000313" key="10">
    <source>
        <dbReference type="Proteomes" id="UP000509346"/>
    </source>
</evidence>
<dbReference type="PRINTS" id="PR00344">
    <property type="entry name" value="BCTRLSENSOR"/>
</dbReference>
<dbReference type="Gene3D" id="1.10.287.130">
    <property type="match status" value="1"/>
</dbReference>
<keyword evidence="7" id="KW-0472">Membrane</keyword>
<evidence type="ECO:0000313" key="9">
    <source>
        <dbReference type="EMBL" id="QLH82214.1"/>
    </source>
</evidence>
<proteinExistence type="predicted"/>
<comment type="catalytic activity">
    <reaction evidence="1">
        <text>ATP + protein L-histidine = ADP + protein N-phospho-L-histidine.</text>
        <dbReference type="EC" id="2.7.13.3"/>
    </reaction>
</comment>
<dbReference type="InterPro" id="IPR003594">
    <property type="entry name" value="HATPase_dom"/>
</dbReference>
<keyword evidence="7" id="KW-1133">Transmembrane helix</keyword>
<dbReference type="OrthoDB" id="8127at2157"/>
<dbReference type="EC" id="2.7.13.3" evidence="2"/>
<dbReference type="RefSeq" id="WP_179922682.1">
    <property type="nucleotide sequence ID" value="NZ_CP058909.1"/>
</dbReference>
<keyword evidence="7" id="KW-0812">Transmembrane</keyword>
<dbReference type="InterPro" id="IPR005467">
    <property type="entry name" value="His_kinase_dom"/>
</dbReference>
<feature type="transmembrane region" description="Helical" evidence="7">
    <location>
        <begin position="38"/>
        <end position="56"/>
    </location>
</feature>
<dbReference type="EMBL" id="CP058909">
    <property type="protein sequence ID" value="QLH82214.1"/>
    <property type="molecule type" value="Genomic_DNA"/>
</dbReference>
<dbReference type="SUPFAM" id="SSF55874">
    <property type="entry name" value="ATPase domain of HSP90 chaperone/DNA topoisomerase II/histidine kinase"/>
    <property type="match status" value="1"/>
</dbReference>
<evidence type="ECO:0000256" key="4">
    <source>
        <dbReference type="ARBA" id="ARBA00022679"/>
    </source>
</evidence>
<dbReference type="Gene3D" id="3.30.565.10">
    <property type="entry name" value="Histidine kinase-like ATPase, C-terminal domain"/>
    <property type="match status" value="1"/>
</dbReference>
<dbReference type="GO" id="GO:0000155">
    <property type="term" value="F:phosphorelay sensor kinase activity"/>
    <property type="evidence" value="ECO:0007669"/>
    <property type="project" value="InterPro"/>
</dbReference>
<dbReference type="PANTHER" id="PTHR43711:SF1">
    <property type="entry name" value="HISTIDINE KINASE 1"/>
    <property type="match status" value="1"/>
</dbReference>
<keyword evidence="3" id="KW-0597">Phosphoprotein</keyword>
<dbReference type="InterPro" id="IPR031621">
    <property type="entry name" value="HisKA_7TM"/>
</dbReference>
<keyword evidence="4" id="KW-0808">Transferase</keyword>
<feature type="transmembrane region" description="Helical" evidence="7">
    <location>
        <begin position="206"/>
        <end position="225"/>
    </location>
</feature>
<protein>
    <recommendedName>
        <fullName evidence="2">histidine kinase</fullName>
        <ecNumber evidence="2">2.7.13.3</ecNumber>
    </recommendedName>
</protein>
<feature type="domain" description="Histidine kinase" evidence="8">
    <location>
        <begin position="361"/>
        <end position="554"/>
    </location>
</feature>
<dbReference type="KEGG" id="hpel:HZS54_11610"/>
<keyword evidence="10" id="KW-1185">Reference proteome</keyword>
<feature type="transmembrane region" description="Helical" evidence="7">
    <location>
        <begin position="6"/>
        <end position="26"/>
    </location>
</feature>
<feature type="transmembrane region" description="Helical" evidence="7">
    <location>
        <begin position="148"/>
        <end position="167"/>
    </location>
</feature>
<gene>
    <name evidence="9" type="ORF">HZS54_11610</name>
</gene>
<dbReference type="PANTHER" id="PTHR43711">
    <property type="entry name" value="TWO-COMPONENT HISTIDINE KINASE"/>
    <property type="match status" value="1"/>
</dbReference>
<feature type="transmembrane region" description="Helical" evidence="7">
    <location>
        <begin position="105"/>
        <end position="128"/>
    </location>
</feature>
<evidence type="ECO:0000256" key="2">
    <source>
        <dbReference type="ARBA" id="ARBA00012438"/>
    </source>
</evidence>
<name>A0A7D5TUC5_9EURY</name>
<organism evidence="9 10">
    <name type="scientific">Halosimplex pelagicum</name>
    <dbReference type="NCBI Taxonomy" id="869886"/>
    <lineage>
        <taxon>Archaea</taxon>
        <taxon>Methanobacteriati</taxon>
        <taxon>Methanobacteriota</taxon>
        <taxon>Stenosarchaea group</taxon>
        <taxon>Halobacteria</taxon>
        <taxon>Halobacteriales</taxon>
        <taxon>Haloarculaceae</taxon>
        <taxon>Halosimplex</taxon>
    </lineage>
</organism>
<dbReference type="InterPro" id="IPR003661">
    <property type="entry name" value="HisK_dim/P_dom"/>
</dbReference>
<evidence type="ECO:0000256" key="6">
    <source>
        <dbReference type="ARBA" id="ARBA00023012"/>
    </source>
</evidence>
<evidence type="ECO:0000259" key="8">
    <source>
        <dbReference type="PROSITE" id="PS50109"/>
    </source>
</evidence>
<dbReference type="Pfam" id="PF00512">
    <property type="entry name" value="HisKA"/>
    <property type="match status" value="1"/>
</dbReference>
<dbReference type="Gene3D" id="3.30.450.20">
    <property type="entry name" value="PAS domain"/>
    <property type="match status" value="1"/>
</dbReference>
<reference evidence="9 10" key="1">
    <citation type="submission" date="2020-07" db="EMBL/GenBank/DDBJ databases">
        <title>Halosimplex litoreum sp. nov. and Halosimplex rubrum sp. nov., isolated from different salt environments.</title>
        <authorList>
            <person name="Cui H."/>
        </authorList>
    </citation>
    <scope>NUCLEOTIDE SEQUENCE [LARGE SCALE GENOMIC DNA]</scope>
    <source>
        <strain evidence="9 10">R2</strain>
    </source>
</reference>
<dbReference type="Proteomes" id="UP000509346">
    <property type="component" value="Chromosome"/>
</dbReference>
<dbReference type="InterPro" id="IPR050736">
    <property type="entry name" value="Sensor_HK_Regulatory"/>
</dbReference>
<evidence type="ECO:0000256" key="7">
    <source>
        <dbReference type="SAM" id="Phobius"/>
    </source>
</evidence>
<evidence type="ECO:0000256" key="3">
    <source>
        <dbReference type="ARBA" id="ARBA00022553"/>
    </source>
</evidence>
<keyword evidence="6" id="KW-0902">Two-component regulatory system</keyword>
<dbReference type="InterPro" id="IPR004358">
    <property type="entry name" value="Sig_transdc_His_kin-like_C"/>
</dbReference>
<sequence length="576" mass="63904">MDILQAIISLIYLFALFILVGMGYLTYQRQDTGTMNSLFYLTIAGFSFIGSSFLVIASSSPELMQAGLFLLAPSHWFLGLAFALFTLHFTGYYHRVGDRVIKLVYGIYLFLILVSITNPFHHLIIVGYGVSTDPFPYAYALANFGLPAFLAIGYATNFAIAITFIVAMVNSSRVTRNQLLALSIIAGGTSFIHFAEYIFYEPTFAAGPFGFSAVFIIAGFGYLVLYKDLLTLDPISRTDIVSSVAQPIIIMDSTGSVIDYNAAARDLFPDVENSFGEKIEDINPSFVKSIDRESRARTYANEITTTTPEGEYRVYQLSAQRIAKGDRLYGTTIVLNDITDLKMYAQDLEQQTDQLEDFTSFVSHDLRNPIATSRQYIGMLEGKDEKEHRYINDIDDALDRMDTMIENLLTLTREGQAIEERNTVNLPDTINYAWRISDTQNATLESHGLADTTVYADKNRLYTLFENLFRNAAEHAGPDSHIIVGVVPEEGEIYIADDGPGLPDSIDIFQKGATTSPDGTGLGLAIVERIVEAHGWNIKASEFEETGGAKFTISGIDSLRTQHPDGNPEHQQTVKS</sequence>
<dbReference type="InterPro" id="IPR035965">
    <property type="entry name" value="PAS-like_dom_sf"/>
</dbReference>